<comment type="function">
    <text evidence="5 6">Cell division protein that is involved in the assembly of the Z ring. May serve as a membrane anchor for the Z ring.</text>
</comment>
<dbReference type="InterPro" id="IPR050696">
    <property type="entry name" value="FtsA/MreB"/>
</dbReference>
<evidence type="ECO:0000256" key="4">
    <source>
        <dbReference type="ARBA" id="ARBA00023306"/>
    </source>
</evidence>
<evidence type="ECO:0000313" key="9">
    <source>
        <dbReference type="Proteomes" id="UP000023755"/>
    </source>
</evidence>
<dbReference type="Pfam" id="PF02491">
    <property type="entry name" value="SHS2_FTSA"/>
    <property type="match status" value="1"/>
</dbReference>
<dbReference type="KEGG" id="nhm:NHE_0403"/>
<comment type="subunit">
    <text evidence="5">Self-interacts. Interacts with FtsZ.</text>
</comment>
<dbReference type="HAMAP" id="MF_02033">
    <property type="entry name" value="FtsA"/>
    <property type="match status" value="1"/>
</dbReference>
<evidence type="ECO:0000256" key="5">
    <source>
        <dbReference type="HAMAP-Rule" id="MF_02033"/>
    </source>
</evidence>
<evidence type="ECO:0000256" key="1">
    <source>
        <dbReference type="ARBA" id="ARBA00022475"/>
    </source>
</evidence>
<protein>
    <recommendedName>
        <fullName evidence="5 6">Cell division protein FtsA</fullName>
    </recommendedName>
</protein>
<dbReference type="InterPro" id="IPR043129">
    <property type="entry name" value="ATPase_NBD"/>
</dbReference>
<dbReference type="Gene3D" id="3.30.1490.110">
    <property type="match status" value="1"/>
</dbReference>
<evidence type="ECO:0000259" key="7">
    <source>
        <dbReference type="SMART" id="SM00842"/>
    </source>
</evidence>
<dbReference type="PANTHER" id="PTHR32432:SF4">
    <property type="entry name" value="CELL DIVISION PROTEIN FTSA"/>
    <property type="match status" value="1"/>
</dbReference>
<dbReference type="GO" id="GO:0043093">
    <property type="term" value="P:FtsZ-dependent cytokinesis"/>
    <property type="evidence" value="ECO:0007669"/>
    <property type="project" value="UniProtKB-UniRule"/>
</dbReference>
<dbReference type="HOGENOM" id="CLU_037850_3_1_5"/>
<name>X5H457_9RICK</name>
<dbReference type="SMART" id="SM00842">
    <property type="entry name" value="FtsA"/>
    <property type="match status" value="1"/>
</dbReference>
<organism evidence="8 9">
    <name type="scientific">Neorickettsia helminthoeca str. Oregon</name>
    <dbReference type="NCBI Taxonomy" id="1286528"/>
    <lineage>
        <taxon>Bacteria</taxon>
        <taxon>Pseudomonadati</taxon>
        <taxon>Pseudomonadota</taxon>
        <taxon>Alphaproteobacteria</taxon>
        <taxon>Rickettsiales</taxon>
        <taxon>Anaplasmataceae</taxon>
        <taxon>Neorickettsia</taxon>
    </lineage>
</organism>
<dbReference type="OrthoDB" id="9810567at2"/>
<accession>X5H457</accession>
<dbReference type="Pfam" id="PF14450">
    <property type="entry name" value="FtsA"/>
    <property type="match status" value="1"/>
</dbReference>
<dbReference type="PIRSF" id="PIRSF003101">
    <property type="entry name" value="FtsA"/>
    <property type="match status" value="1"/>
</dbReference>
<dbReference type="PANTHER" id="PTHR32432">
    <property type="entry name" value="CELL DIVISION PROTEIN FTSA-RELATED"/>
    <property type="match status" value="1"/>
</dbReference>
<keyword evidence="1 5" id="KW-1003">Cell membrane</keyword>
<comment type="similarity">
    <text evidence="5 6">Belongs to the FtsA/MreB family.</text>
</comment>
<dbReference type="SUPFAM" id="SSF53067">
    <property type="entry name" value="Actin-like ATPase domain"/>
    <property type="match status" value="2"/>
</dbReference>
<dbReference type="Gene3D" id="3.30.420.40">
    <property type="match status" value="1"/>
</dbReference>
<proteinExistence type="inferred from homology"/>
<reference evidence="8 9" key="1">
    <citation type="submission" date="2014-03" db="EMBL/GenBank/DDBJ databases">
        <title>Sequencing and Comparison of Genomes and Transcriptome Profiles of Human Ehrlichiosis Agents.</title>
        <authorList>
            <person name="Lin M."/>
            <person name="Daugherty S.C."/>
            <person name="Nagaraj S."/>
            <person name="Cheng Z."/>
            <person name="Xiong Q."/>
            <person name="Lin F.-Y."/>
            <person name="Sengamalay N."/>
            <person name="Ott S."/>
            <person name="Godinez A."/>
            <person name="Tallon L.J."/>
            <person name="Sadzewicz L."/>
            <person name="Fraser C.M."/>
            <person name="Dunning Hotopp J.C."/>
            <person name="Rikihisa Y."/>
        </authorList>
    </citation>
    <scope>NUCLEOTIDE SEQUENCE [LARGE SCALE GENOMIC DNA]</scope>
    <source>
        <strain evidence="8 9">Oregon</strain>
    </source>
</reference>
<feature type="domain" description="SHS2" evidence="7">
    <location>
        <begin position="14"/>
        <end position="197"/>
    </location>
</feature>
<dbReference type="GO" id="GO:0009898">
    <property type="term" value="C:cytoplasmic side of plasma membrane"/>
    <property type="evidence" value="ECO:0007669"/>
    <property type="project" value="UniProtKB-UniRule"/>
</dbReference>
<gene>
    <name evidence="5 8" type="primary">ftsA</name>
    <name evidence="8" type="ORF">NHE_0403</name>
</gene>
<keyword evidence="9" id="KW-1185">Reference proteome</keyword>
<dbReference type="InterPro" id="IPR003494">
    <property type="entry name" value="SHS2_FtsA"/>
</dbReference>
<evidence type="ECO:0000256" key="2">
    <source>
        <dbReference type="ARBA" id="ARBA00022618"/>
    </source>
</evidence>
<keyword evidence="4 5" id="KW-0131">Cell cycle</keyword>
<dbReference type="Proteomes" id="UP000023755">
    <property type="component" value="Chromosome"/>
</dbReference>
<evidence type="ECO:0000256" key="6">
    <source>
        <dbReference type="PIRNR" id="PIRNR003101"/>
    </source>
</evidence>
<keyword evidence="3 5" id="KW-0472">Membrane</keyword>
<dbReference type="RefSeq" id="WP_038559339.1">
    <property type="nucleotide sequence ID" value="NZ_CP007481.1"/>
</dbReference>
<dbReference type="AlphaFoldDB" id="X5H457"/>
<dbReference type="STRING" id="1286528.NHE_0403"/>
<dbReference type="EMBL" id="CP007481">
    <property type="protein sequence ID" value="AHX11351.1"/>
    <property type="molecule type" value="Genomic_DNA"/>
</dbReference>
<dbReference type="NCBIfam" id="TIGR01174">
    <property type="entry name" value="ftsA"/>
    <property type="match status" value="1"/>
</dbReference>
<keyword evidence="2 5" id="KW-0132">Cell division</keyword>
<dbReference type="InterPro" id="IPR020823">
    <property type="entry name" value="Cell_div_FtsA"/>
</dbReference>
<evidence type="ECO:0000313" key="8">
    <source>
        <dbReference type="EMBL" id="AHX11351.1"/>
    </source>
</evidence>
<sequence>MEIRPQSLRDKAHVTILDLGSDKLRCMNFNLINSSELEVTGFAEVPAVGIKGGIAINIEKAKRSLLGVIEATEKVSDEGIEDIYIIISDPSITGKQYRAKLEVDNKKISEVDAELLRKKVAEKISTPIIHMVQQECLIDGVQEVSNPIGMYGKSLSASFYVITGIRTMMLNLENLISQCNLRFAGCAFSPYVSGYSVLSEDEREVGAIIVEMGAASTSMAVFKSGKVQFISSIPVGGSHVSKDIAFGLNVGISIAESLKKDCAHLLLDRNSESNRIDISGYSDLVHQQDVSIREIADMAVPRLEEIFEMAHEKVKDSNFSTVVLTGGGSKITQIRRIAEKIFMKKVRVQGDFRVRDVVYGSEYSSVFGLAAILRDFRKESMQKKPIGYIRRILEAVSIRIG</sequence>
<comment type="subcellular location">
    <subcellularLocation>
        <location evidence="5">Cell membrane</location>
        <topology evidence="5">Peripheral membrane protein</topology>
        <orientation evidence="5">Cytoplasmic side</orientation>
    </subcellularLocation>
    <text evidence="5">Localizes to the Z ring in an FtsZ-dependent manner. Targeted to the membrane through a conserved C-terminal amphipathic helix.</text>
</comment>
<evidence type="ECO:0000256" key="3">
    <source>
        <dbReference type="ARBA" id="ARBA00023136"/>
    </source>
</evidence>
<dbReference type="GO" id="GO:0032153">
    <property type="term" value="C:cell division site"/>
    <property type="evidence" value="ECO:0007669"/>
    <property type="project" value="UniProtKB-UniRule"/>
</dbReference>